<keyword evidence="1" id="KW-0732">Signal</keyword>
<evidence type="ECO:0000256" key="1">
    <source>
        <dbReference type="SAM" id="SignalP"/>
    </source>
</evidence>
<sequence length="74" mass="7400">MRNVLYFLAAGLTTAALAGAATATAAPSGPPCHPIGAGATVCQTAGHIRVIATPTVKAPPAQQFNGWIGMVHHP</sequence>
<name>A0A7G8PFF9_9MYCO</name>
<dbReference type="EMBL" id="CP059894">
    <property type="protein sequence ID" value="QNJ93075.1"/>
    <property type="molecule type" value="Genomic_DNA"/>
</dbReference>
<dbReference type="RefSeq" id="WP_187097264.1">
    <property type="nucleotide sequence ID" value="NZ_CP059894.1"/>
</dbReference>
<dbReference type="AlphaFoldDB" id="A0A7G8PFF9"/>
<reference evidence="2 3" key="1">
    <citation type="submission" date="2020-07" db="EMBL/GenBank/DDBJ databases">
        <title>Draft genome sequence of four isobutane-metabolizing strains capable of cometabolically degrading diverse ether contaminants.</title>
        <authorList>
            <person name="Chen W."/>
            <person name="Faulkner N."/>
            <person name="Smith C."/>
            <person name="Hyman M."/>
        </authorList>
    </citation>
    <scope>NUCLEOTIDE SEQUENCE [LARGE SCALE GENOMIC DNA]</scope>
    <source>
        <strain evidence="2 3">2A</strain>
    </source>
</reference>
<gene>
    <name evidence="2" type="ORF">HZU40_01415</name>
</gene>
<proteinExistence type="predicted"/>
<dbReference type="Proteomes" id="UP000515498">
    <property type="component" value="Chromosome"/>
</dbReference>
<protein>
    <submittedName>
        <fullName evidence="2">Uncharacterized protein</fullName>
    </submittedName>
</protein>
<evidence type="ECO:0000313" key="2">
    <source>
        <dbReference type="EMBL" id="QNJ93075.1"/>
    </source>
</evidence>
<accession>A0A7G8PFF9</accession>
<organism evidence="2 3">
    <name type="scientific">Mycolicibacterium fluoranthenivorans</name>
    <dbReference type="NCBI Taxonomy" id="258505"/>
    <lineage>
        <taxon>Bacteria</taxon>
        <taxon>Bacillati</taxon>
        <taxon>Actinomycetota</taxon>
        <taxon>Actinomycetes</taxon>
        <taxon>Mycobacteriales</taxon>
        <taxon>Mycobacteriaceae</taxon>
        <taxon>Mycolicibacterium</taxon>
    </lineage>
</organism>
<evidence type="ECO:0000313" key="3">
    <source>
        <dbReference type="Proteomes" id="UP000515498"/>
    </source>
</evidence>
<dbReference type="KEGG" id="mflu:HZU40_01415"/>
<feature type="signal peptide" evidence="1">
    <location>
        <begin position="1"/>
        <end position="25"/>
    </location>
</feature>
<feature type="chain" id="PRO_5028976876" evidence="1">
    <location>
        <begin position="26"/>
        <end position="74"/>
    </location>
</feature>